<dbReference type="AlphaFoldDB" id="A0A430AFQ6"/>
<dbReference type="CDD" id="cd00198">
    <property type="entry name" value="vWFA"/>
    <property type="match status" value="1"/>
</dbReference>
<evidence type="ECO:0000256" key="3">
    <source>
        <dbReference type="ARBA" id="ARBA00022729"/>
    </source>
</evidence>
<dbReference type="InterPro" id="IPR041033">
    <property type="entry name" value="SpaA_PFL_dom_1"/>
</dbReference>
<organism evidence="7 8">
    <name type="scientific">Vagococcus entomophilus</name>
    <dbReference type="NCBI Taxonomy" id="1160095"/>
    <lineage>
        <taxon>Bacteria</taxon>
        <taxon>Bacillati</taxon>
        <taxon>Bacillota</taxon>
        <taxon>Bacilli</taxon>
        <taxon>Lactobacillales</taxon>
        <taxon>Enterococcaceae</taxon>
        <taxon>Vagococcus</taxon>
    </lineage>
</organism>
<feature type="region of interest" description="Disordered" evidence="4">
    <location>
        <begin position="162"/>
        <end position="226"/>
    </location>
</feature>
<dbReference type="SUPFAM" id="SSF53300">
    <property type="entry name" value="vWA-like"/>
    <property type="match status" value="1"/>
</dbReference>
<gene>
    <name evidence="7" type="ORF">CBF30_09760</name>
</gene>
<feature type="transmembrane region" description="Helical" evidence="5">
    <location>
        <begin position="979"/>
        <end position="996"/>
    </location>
</feature>
<keyword evidence="8" id="KW-1185">Reference proteome</keyword>
<feature type="compositionally biased region" description="Basic and acidic residues" evidence="4">
    <location>
        <begin position="208"/>
        <end position="218"/>
    </location>
</feature>
<evidence type="ECO:0000259" key="6">
    <source>
        <dbReference type="PROSITE" id="PS50234"/>
    </source>
</evidence>
<comment type="similarity">
    <text evidence="1">Belongs to the serine-aspartate repeat-containing protein (SDr) family.</text>
</comment>
<reference evidence="7 8" key="1">
    <citation type="submission" date="2017-05" db="EMBL/GenBank/DDBJ databases">
        <title>Vagococcus spp. assemblies.</title>
        <authorList>
            <person name="Gulvik C.A."/>
        </authorList>
    </citation>
    <scope>NUCLEOTIDE SEQUENCE [LARGE SCALE GENOMIC DNA]</scope>
    <source>
        <strain evidence="7 8">DSM 24756</strain>
    </source>
</reference>
<feature type="compositionally biased region" description="Polar residues" evidence="4">
    <location>
        <begin position="195"/>
        <end position="207"/>
    </location>
</feature>
<evidence type="ECO:0000256" key="5">
    <source>
        <dbReference type="SAM" id="Phobius"/>
    </source>
</evidence>
<dbReference type="RefSeq" id="WP_126825973.1">
    <property type="nucleotide sequence ID" value="NZ_JBHLWU010000001.1"/>
</dbReference>
<dbReference type="PANTHER" id="PTHR36108">
    <property type="entry name" value="COLOSSIN-B-RELATED"/>
    <property type="match status" value="1"/>
</dbReference>
<evidence type="ECO:0000256" key="2">
    <source>
        <dbReference type="ARBA" id="ARBA00022525"/>
    </source>
</evidence>
<dbReference type="Proteomes" id="UP000288669">
    <property type="component" value="Unassembled WGS sequence"/>
</dbReference>
<dbReference type="EMBL" id="NGJZ01000003">
    <property type="protein sequence ID" value="RSU06525.1"/>
    <property type="molecule type" value="Genomic_DNA"/>
</dbReference>
<dbReference type="InterPro" id="IPR002035">
    <property type="entry name" value="VWF_A"/>
</dbReference>
<dbReference type="OrthoDB" id="2056845at2"/>
<dbReference type="Gene3D" id="3.40.50.410">
    <property type="entry name" value="von Willebrand factor, type A domain"/>
    <property type="match status" value="1"/>
</dbReference>
<dbReference type="InterPro" id="IPR036465">
    <property type="entry name" value="vWFA_dom_sf"/>
</dbReference>
<dbReference type="Pfam" id="PF13519">
    <property type="entry name" value="VWA_2"/>
    <property type="match status" value="1"/>
</dbReference>
<evidence type="ECO:0000256" key="1">
    <source>
        <dbReference type="ARBA" id="ARBA00007257"/>
    </source>
</evidence>
<dbReference type="InterPro" id="IPR049319">
    <property type="entry name" value="GBS104-like_Ig"/>
</dbReference>
<sequence length="1001" mass="109339">MKNKKMKLALFSVLVLMIQIILPGTLVYATEERSAVDENVPVIKKLDIQNGREETVDSVGIYETIHLGFQLERQSGQANETDIVVPNTLAIIENQDFGIYDQANGGKKVGTYAVKDNTVHVTFTEDSSDAYLKIKVQAGQVLTNSVTRLDFQQGSNQITKEVTFTNDTKQSTAESQEETTQSSITQSTTSTPSTNKAQNQETTSTKQTIERETVKDTGIDSDTQSGLNNRFKTAITATPRAATKSAAISNTYDGENKSVGSMPFVTNGDYQNRTPQPVEYDEGYVSKSVSKEAGQPDNEYTITLKIQGKSIPMSDRTDVVLVLDNSNSMGPKYNEQQTNRVAKANEAIKSFLSLVDQANKQSTDGQLVKVSLVTYGSILFDKYSNYGLTSDTSAISKKLPPNIPDDRNEGSNGGTFTQLALQKAQSIVAQSTASRKQVILLSDGAPTFSYKGTVGTSPENMTTFSTKLGYGAFYTLYYPTNTNYYNQTYWLGNNQITNHGSATISQANLMKAAMSNLTLSSIGVQLGDAPSQGVTKAETSNLLSKISSSSSDYYDAQDVDKLGEILKKIFYSEKTIQNGSVSDPMGKNIQLVGTDKEVSYSDPSIAGGVEVTLKDNKVNITGLDLGDGEWVQVKYKVKLDTSTTDFKSNTWYDTNGRTTLTPTPGAELKDFPIPQVKAYQGSVTLKKVGMTQEPLAGATFVLQQKVNNAWQTVSEQTTSSSGILSWNKLTRGSYQLLETKAPEGYFLSDSDKVKTFELTDTQTDVNYTIQNLKYGTLAITKQDEAGKALQGAEFTLLDGAGNVVKNRQGQALIATTDTKGVITFTHIPYGSYKLKETKLPDGYFAKEAIEQNVTINQDQVQQNFTFTNYRYGALNILKVNEQNEPLSGAEFTVYDESGAVAKDKNGKVLVATTDDSGKISFSGLNYGKYIVKETKAPKGYSLLAKGTEFTIDEKNTTQILTLKNQKKYTLPKSGGMGPTVYFIVGVMMMVVPAVAWKKTKK</sequence>
<dbReference type="PROSITE" id="PS50234">
    <property type="entry name" value="VWFA"/>
    <property type="match status" value="1"/>
</dbReference>
<dbReference type="Pfam" id="PF21426">
    <property type="entry name" value="GBS104-like_Ig"/>
    <property type="match status" value="1"/>
</dbReference>
<dbReference type="Gene3D" id="2.60.40.2110">
    <property type="match status" value="1"/>
</dbReference>
<keyword evidence="5" id="KW-0812">Transmembrane</keyword>
<evidence type="ECO:0000313" key="8">
    <source>
        <dbReference type="Proteomes" id="UP000288669"/>
    </source>
</evidence>
<comment type="caution">
    <text evidence="7">The sequence shown here is derived from an EMBL/GenBank/DDBJ whole genome shotgun (WGS) entry which is preliminary data.</text>
</comment>
<evidence type="ECO:0000256" key="4">
    <source>
        <dbReference type="SAM" id="MobiDB-lite"/>
    </source>
</evidence>
<dbReference type="SUPFAM" id="SSF49478">
    <property type="entry name" value="Cna protein B-type domain"/>
    <property type="match status" value="3"/>
</dbReference>
<dbReference type="PANTHER" id="PTHR36108:SF13">
    <property type="entry name" value="COLOSSIN-B-RELATED"/>
    <property type="match status" value="1"/>
</dbReference>
<keyword evidence="5" id="KW-1133">Transmembrane helix</keyword>
<feature type="compositionally biased region" description="Low complexity" evidence="4">
    <location>
        <begin position="168"/>
        <end position="194"/>
    </location>
</feature>
<keyword evidence="3" id="KW-0732">Signal</keyword>
<keyword evidence="5" id="KW-0472">Membrane</keyword>
<accession>A0A430AFQ6</accession>
<evidence type="ECO:0000313" key="7">
    <source>
        <dbReference type="EMBL" id="RSU06525.1"/>
    </source>
</evidence>
<dbReference type="Gene3D" id="2.60.40.10">
    <property type="entry name" value="Immunoglobulins"/>
    <property type="match status" value="3"/>
</dbReference>
<protein>
    <recommendedName>
        <fullName evidence="6">VWFA domain-containing protein</fullName>
    </recommendedName>
</protein>
<name>A0A430AFQ6_9ENTE</name>
<dbReference type="Pfam" id="PF17802">
    <property type="entry name" value="SpaA"/>
    <property type="match status" value="3"/>
</dbReference>
<feature type="domain" description="VWFA" evidence="6">
    <location>
        <begin position="318"/>
        <end position="569"/>
    </location>
</feature>
<keyword evidence="2" id="KW-0964">Secreted</keyword>
<proteinExistence type="inferred from homology"/>
<dbReference type="InterPro" id="IPR013783">
    <property type="entry name" value="Ig-like_fold"/>
</dbReference>
<dbReference type="SMART" id="SM00327">
    <property type="entry name" value="VWA"/>
    <property type="match status" value="1"/>
</dbReference>